<accession>A0A498IQW8</accession>
<dbReference type="EMBL" id="RDQH01000337">
    <property type="protein sequence ID" value="RXH84302.1"/>
    <property type="molecule type" value="Genomic_DNA"/>
</dbReference>
<dbReference type="AlphaFoldDB" id="A0A498IQW8"/>
<keyword evidence="2" id="KW-1185">Reference proteome</keyword>
<reference evidence="1 2" key="1">
    <citation type="submission" date="2018-10" db="EMBL/GenBank/DDBJ databases">
        <title>A high-quality apple genome assembly.</title>
        <authorList>
            <person name="Hu J."/>
        </authorList>
    </citation>
    <scope>NUCLEOTIDE SEQUENCE [LARGE SCALE GENOMIC DNA]</scope>
    <source>
        <strain evidence="2">cv. HFTH1</strain>
        <tissue evidence="1">Young leaf</tissue>
    </source>
</reference>
<evidence type="ECO:0000313" key="2">
    <source>
        <dbReference type="Proteomes" id="UP000290289"/>
    </source>
</evidence>
<dbReference type="Proteomes" id="UP000290289">
    <property type="component" value="Chromosome 11"/>
</dbReference>
<protein>
    <submittedName>
        <fullName evidence="1">Uncharacterized protein</fullName>
    </submittedName>
</protein>
<proteinExistence type="predicted"/>
<gene>
    <name evidence="1" type="ORF">DVH24_027201</name>
</gene>
<name>A0A498IQW8_MALDO</name>
<sequence length="114" mass="12874">MAKPISLLYILRAILFFENDYSTLVLGNKTKGFTVRLIHRDSADPPVYPGNLTHAQTIKLLVHQTKARVTLRHISNSTVNPKLFRLKTEFQIHGVMMGTFLIDVGIGNFPTRTP</sequence>
<comment type="caution">
    <text evidence="1">The sequence shown here is derived from an EMBL/GenBank/DDBJ whole genome shotgun (WGS) entry which is preliminary data.</text>
</comment>
<organism evidence="1 2">
    <name type="scientific">Malus domestica</name>
    <name type="common">Apple</name>
    <name type="synonym">Pyrus malus</name>
    <dbReference type="NCBI Taxonomy" id="3750"/>
    <lineage>
        <taxon>Eukaryota</taxon>
        <taxon>Viridiplantae</taxon>
        <taxon>Streptophyta</taxon>
        <taxon>Embryophyta</taxon>
        <taxon>Tracheophyta</taxon>
        <taxon>Spermatophyta</taxon>
        <taxon>Magnoliopsida</taxon>
        <taxon>eudicotyledons</taxon>
        <taxon>Gunneridae</taxon>
        <taxon>Pentapetalae</taxon>
        <taxon>rosids</taxon>
        <taxon>fabids</taxon>
        <taxon>Rosales</taxon>
        <taxon>Rosaceae</taxon>
        <taxon>Amygdaloideae</taxon>
        <taxon>Maleae</taxon>
        <taxon>Malus</taxon>
    </lineage>
</organism>
<evidence type="ECO:0000313" key="1">
    <source>
        <dbReference type="EMBL" id="RXH84302.1"/>
    </source>
</evidence>